<dbReference type="SUPFAM" id="SSF52540">
    <property type="entry name" value="P-loop containing nucleoside triphosphate hydrolases"/>
    <property type="match status" value="1"/>
</dbReference>
<feature type="region of interest" description="Disordered" evidence="7">
    <location>
        <begin position="188"/>
        <end position="213"/>
    </location>
</feature>
<evidence type="ECO:0000313" key="9">
    <source>
        <dbReference type="Proteomes" id="UP000632063"/>
    </source>
</evidence>
<feature type="binding site" evidence="6">
    <location>
        <begin position="13"/>
        <end position="20"/>
    </location>
    <ligand>
        <name>ATP</name>
        <dbReference type="ChEBI" id="CHEBI:30616"/>
    </ligand>
</feature>
<keyword evidence="3 6" id="KW-0808">Transferase</keyword>
<evidence type="ECO:0000256" key="4">
    <source>
        <dbReference type="ARBA" id="ARBA00022741"/>
    </source>
</evidence>
<evidence type="ECO:0000256" key="2">
    <source>
        <dbReference type="ARBA" id="ARBA00005069"/>
    </source>
</evidence>
<sequence length="213" mass="22774">MPESSGVFAAVVGPSGAGKDSLISFARSELADDPRFVFVRRVVTRRSDAALEDHDSLPPEAFDRRAQEGGFALFWRAHDLSYGLPACIHQDLAEGRIVVANLSRKSIGEARVVFPECRILSVTAPVEVLRARLMARGRESAADVEARLNRPKVSLTGLGVIEIENAGTLADAGGRFVEALLRLAGEGERQPVRSGPAHLSHTARAGSAPQDAD</sequence>
<evidence type="ECO:0000256" key="6">
    <source>
        <dbReference type="HAMAP-Rule" id="MF_00836"/>
    </source>
</evidence>
<dbReference type="Proteomes" id="UP000632063">
    <property type="component" value="Unassembled WGS sequence"/>
</dbReference>
<dbReference type="InterPro" id="IPR012699">
    <property type="entry name" value="PhnN"/>
</dbReference>
<organism evidence="8 9">
    <name type="scientific">Roseibium litorale</name>
    <dbReference type="NCBI Taxonomy" id="2803841"/>
    <lineage>
        <taxon>Bacteria</taxon>
        <taxon>Pseudomonadati</taxon>
        <taxon>Pseudomonadota</taxon>
        <taxon>Alphaproteobacteria</taxon>
        <taxon>Hyphomicrobiales</taxon>
        <taxon>Stappiaceae</taxon>
        <taxon>Roseibium</taxon>
    </lineage>
</organism>
<dbReference type="EC" id="2.7.4.23" evidence="6"/>
<dbReference type="Gene3D" id="3.40.50.300">
    <property type="entry name" value="P-loop containing nucleotide triphosphate hydrolases"/>
    <property type="match status" value="1"/>
</dbReference>
<proteinExistence type="inferred from homology"/>
<comment type="pathway">
    <text evidence="2 6">Metabolic intermediate biosynthesis; 5-phospho-alpha-D-ribose 1-diphosphate biosynthesis; 5-phospho-alpha-D-ribose 1-diphosphate from D-ribose 5-phosphate (route II): step 3/3.</text>
</comment>
<evidence type="ECO:0000313" key="8">
    <source>
        <dbReference type="EMBL" id="MBD8893614.1"/>
    </source>
</evidence>
<dbReference type="EMBL" id="JACYXI010000014">
    <property type="protein sequence ID" value="MBD8893614.1"/>
    <property type="molecule type" value="Genomic_DNA"/>
</dbReference>
<dbReference type="RefSeq" id="WP_192149779.1">
    <property type="nucleotide sequence ID" value="NZ_JACYXI010000014.1"/>
</dbReference>
<dbReference type="InterPro" id="IPR027417">
    <property type="entry name" value="P-loop_NTPase"/>
</dbReference>
<evidence type="ECO:0000256" key="5">
    <source>
        <dbReference type="ARBA" id="ARBA00022840"/>
    </source>
</evidence>
<accession>A0ABR9CRZ0</accession>
<keyword evidence="4 6" id="KW-0547">Nucleotide-binding</keyword>
<comment type="similarity">
    <text evidence="6">Belongs to the ribose 1,5-bisphosphokinase family.</text>
</comment>
<dbReference type="HAMAP" id="MF_00836">
    <property type="entry name" value="PhnN"/>
    <property type="match status" value="1"/>
</dbReference>
<comment type="catalytic activity">
    <reaction evidence="1 6">
        <text>alpha-D-ribose 1,5-bisphosphate + ATP = 5-phospho-alpha-D-ribose 1-diphosphate + ADP</text>
        <dbReference type="Rhea" id="RHEA:20109"/>
        <dbReference type="ChEBI" id="CHEBI:30616"/>
        <dbReference type="ChEBI" id="CHEBI:58017"/>
        <dbReference type="ChEBI" id="CHEBI:68688"/>
        <dbReference type="ChEBI" id="CHEBI:456216"/>
        <dbReference type="EC" id="2.7.4.23"/>
    </reaction>
</comment>
<reference evidence="9" key="1">
    <citation type="submission" date="2020-09" db="EMBL/GenBank/DDBJ databases">
        <title>The genome sequence of strain Labrenzia suaedae 4C16A.</title>
        <authorList>
            <person name="Liu Y."/>
        </authorList>
    </citation>
    <scope>NUCLEOTIDE SEQUENCE [LARGE SCALE GENOMIC DNA]</scope>
    <source>
        <strain evidence="9">4C16A</strain>
    </source>
</reference>
<name>A0ABR9CRZ0_9HYPH</name>
<comment type="function">
    <text evidence="6">Catalyzes the phosphorylation of ribose 1,5-bisphosphate to 5-phospho-D-ribosyl alpha-1-diphosphate (PRPP).</text>
</comment>
<keyword evidence="5 6" id="KW-0067">ATP-binding</keyword>
<protein>
    <recommendedName>
        <fullName evidence="6">Ribose 1,5-bisphosphate phosphokinase PhnN</fullName>
        <ecNumber evidence="6">2.7.4.23</ecNumber>
    </recommendedName>
    <alternativeName>
        <fullName evidence="6">Ribose 1,5-bisphosphokinase</fullName>
    </alternativeName>
</protein>
<keyword evidence="9" id="KW-1185">Reference proteome</keyword>
<comment type="caution">
    <text evidence="8">The sequence shown here is derived from an EMBL/GenBank/DDBJ whole genome shotgun (WGS) entry which is preliminary data.</text>
</comment>
<evidence type="ECO:0000256" key="3">
    <source>
        <dbReference type="ARBA" id="ARBA00022679"/>
    </source>
</evidence>
<reference evidence="8 9" key="2">
    <citation type="journal article" date="2021" name="Int. J. Syst. Evol. Microbiol.">
        <title>Roseibium litorale sp. nov., isolated from a tidal flat sediment and proposal for the reclassification of Labrenzia polysiphoniae as Roseibium polysiphoniae comb. nov.</title>
        <authorList>
            <person name="Liu Y."/>
            <person name="Pei T."/>
            <person name="Du J."/>
            <person name="Chao M."/>
            <person name="Deng M.R."/>
            <person name="Zhu H."/>
        </authorList>
    </citation>
    <scope>NUCLEOTIDE SEQUENCE [LARGE SCALE GENOMIC DNA]</scope>
    <source>
        <strain evidence="8 9">4C16A</strain>
    </source>
</reference>
<evidence type="ECO:0000256" key="7">
    <source>
        <dbReference type="SAM" id="MobiDB-lite"/>
    </source>
</evidence>
<evidence type="ECO:0000256" key="1">
    <source>
        <dbReference type="ARBA" id="ARBA00000373"/>
    </source>
</evidence>
<gene>
    <name evidence="6 8" type="primary">phnN</name>
    <name evidence="8" type="ORF">IG616_18865</name>
</gene>
<dbReference type="NCBIfam" id="TIGR02322">
    <property type="entry name" value="phosphon_PhnN"/>
    <property type="match status" value="1"/>
</dbReference>